<evidence type="ECO:0000256" key="1">
    <source>
        <dbReference type="SAM" id="MobiDB-lite"/>
    </source>
</evidence>
<dbReference type="EMBL" id="CP058689">
    <property type="protein sequence ID" value="QLH12753.1"/>
    <property type="molecule type" value="Genomic_DNA"/>
</dbReference>
<dbReference type="Proteomes" id="UP000509322">
    <property type="component" value="Chromosome 1"/>
</dbReference>
<feature type="region of interest" description="Disordered" evidence="1">
    <location>
        <begin position="46"/>
        <end position="67"/>
    </location>
</feature>
<dbReference type="RefSeq" id="WP_028710619.1">
    <property type="nucleotide sequence ID" value="NZ_CP038206.1"/>
</dbReference>
<proteinExistence type="predicted"/>
<evidence type="ECO:0000313" key="2">
    <source>
        <dbReference type="EMBL" id="QLH12753.1"/>
    </source>
</evidence>
<dbReference type="InterPro" id="IPR036388">
    <property type="entry name" value="WH-like_DNA-bd_sf"/>
</dbReference>
<dbReference type="AlphaFoldDB" id="A0A7H9BP31"/>
<name>A0A7H9BP31_PARPN</name>
<protein>
    <submittedName>
        <fullName evidence="2">Winged helix-turn-helix transcriptional regulator</fullName>
    </submittedName>
</protein>
<gene>
    <name evidence="2" type="ORF">HYQ43_00090</name>
</gene>
<reference evidence="2 3" key="1">
    <citation type="submission" date="2020-07" db="EMBL/GenBank/DDBJ databases">
        <title>The complete genome of Paracoccus pantotrophus ACCC 10489.</title>
        <authorList>
            <person name="Si Y."/>
        </authorList>
    </citation>
    <scope>NUCLEOTIDE SEQUENCE [LARGE SCALE GENOMIC DNA]</scope>
    <source>
        <strain evidence="2 3">ACCC10489</strain>
    </source>
</reference>
<accession>A0A7H9BP31</accession>
<dbReference type="Gene3D" id="1.10.10.10">
    <property type="entry name" value="Winged helix-like DNA-binding domain superfamily/Winged helix DNA-binding domain"/>
    <property type="match status" value="1"/>
</dbReference>
<evidence type="ECO:0000313" key="3">
    <source>
        <dbReference type="Proteomes" id="UP000509322"/>
    </source>
</evidence>
<sequence length="67" mass="7279">MRKSGNAADRRPVVLELAPEGRALMARLGRIAQAFRAKLLAGLGRRPASWTGSCRGWPARKPARPSL</sequence>
<organism evidence="2 3">
    <name type="scientific">Paracoccus pantotrophus</name>
    <name type="common">Thiosphaera pantotropha</name>
    <dbReference type="NCBI Taxonomy" id="82367"/>
    <lineage>
        <taxon>Bacteria</taxon>
        <taxon>Pseudomonadati</taxon>
        <taxon>Pseudomonadota</taxon>
        <taxon>Alphaproteobacteria</taxon>
        <taxon>Rhodobacterales</taxon>
        <taxon>Paracoccaceae</taxon>
        <taxon>Paracoccus</taxon>
    </lineage>
</organism>